<dbReference type="CDD" id="cd05972">
    <property type="entry name" value="MACS_like"/>
    <property type="match status" value="1"/>
</dbReference>
<keyword evidence="2" id="KW-0436">Ligase</keyword>
<organism evidence="7">
    <name type="scientific">hot springs metagenome</name>
    <dbReference type="NCBI Taxonomy" id="433727"/>
    <lineage>
        <taxon>unclassified sequences</taxon>
        <taxon>metagenomes</taxon>
        <taxon>ecological metagenomes</taxon>
    </lineage>
</organism>
<dbReference type="PANTHER" id="PTHR43605:SF10">
    <property type="entry name" value="ACYL-COA SYNTHETASE MEDIUM CHAIN FAMILY MEMBER 3"/>
    <property type="match status" value="1"/>
</dbReference>
<dbReference type="GO" id="GO:0006637">
    <property type="term" value="P:acyl-CoA metabolic process"/>
    <property type="evidence" value="ECO:0007669"/>
    <property type="project" value="TreeGrafter"/>
</dbReference>
<gene>
    <name evidence="7" type="ORF">A45J_2104</name>
</gene>
<dbReference type="InterPro" id="IPR020845">
    <property type="entry name" value="AMP-binding_CS"/>
</dbReference>
<dbReference type="GO" id="GO:0006633">
    <property type="term" value="P:fatty acid biosynthetic process"/>
    <property type="evidence" value="ECO:0007669"/>
    <property type="project" value="TreeGrafter"/>
</dbReference>
<dbReference type="SUPFAM" id="SSF56801">
    <property type="entry name" value="Acetyl-CoA synthetase-like"/>
    <property type="match status" value="1"/>
</dbReference>
<dbReference type="InterPro" id="IPR051087">
    <property type="entry name" value="Mitochondrial_ACSM"/>
</dbReference>
<dbReference type="PANTHER" id="PTHR43605">
    <property type="entry name" value="ACYL-COENZYME A SYNTHETASE"/>
    <property type="match status" value="1"/>
</dbReference>
<protein>
    <submittedName>
        <fullName evidence="7">Acyl-CoA synthetase</fullName>
    </submittedName>
</protein>
<keyword evidence="3" id="KW-0547">Nucleotide-binding</keyword>
<dbReference type="GO" id="GO:0004321">
    <property type="term" value="F:fatty-acyl-CoA synthase activity"/>
    <property type="evidence" value="ECO:0007669"/>
    <property type="project" value="TreeGrafter"/>
</dbReference>
<evidence type="ECO:0000256" key="2">
    <source>
        <dbReference type="ARBA" id="ARBA00022598"/>
    </source>
</evidence>
<dbReference type="PROSITE" id="PS00455">
    <property type="entry name" value="AMP_BINDING"/>
    <property type="match status" value="1"/>
</dbReference>
<comment type="caution">
    <text evidence="7">The sequence shown here is derived from an EMBL/GenBank/DDBJ whole genome shotgun (WGS) entry which is preliminary data.</text>
</comment>
<dbReference type="FunFam" id="3.30.300.30:FF:000005">
    <property type="entry name" value="Acyl-coenzyme A synthetase ACSM5, mitochondrial"/>
    <property type="match status" value="1"/>
</dbReference>
<proteinExistence type="inferred from homology"/>
<keyword evidence="4" id="KW-0067">ATP-binding</keyword>
<feature type="domain" description="AMP-binding enzyme C-terminal" evidence="6">
    <location>
        <begin position="450"/>
        <end position="528"/>
    </location>
</feature>
<comment type="similarity">
    <text evidence="1">Belongs to the ATP-dependent AMP-binding enzyme family.</text>
</comment>
<evidence type="ECO:0000256" key="3">
    <source>
        <dbReference type="ARBA" id="ARBA00022741"/>
    </source>
</evidence>
<dbReference type="Pfam" id="PF00501">
    <property type="entry name" value="AMP-binding"/>
    <property type="match status" value="1"/>
</dbReference>
<dbReference type="Gene3D" id="3.40.50.12780">
    <property type="entry name" value="N-terminal domain of ligase-like"/>
    <property type="match status" value="1"/>
</dbReference>
<dbReference type="InterPro" id="IPR042099">
    <property type="entry name" value="ANL_N_sf"/>
</dbReference>
<dbReference type="GO" id="GO:0005524">
    <property type="term" value="F:ATP binding"/>
    <property type="evidence" value="ECO:0007669"/>
    <property type="project" value="UniProtKB-KW"/>
</dbReference>
<dbReference type="InterPro" id="IPR025110">
    <property type="entry name" value="AMP-bd_C"/>
</dbReference>
<dbReference type="EMBL" id="BLAB01000001">
    <property type="protein sequence ID" value="GER94343.1"/>
    <property type="molecule type" value="Genomic_DNA"/>
</dbReference>
<dbReference type="Pfam" id="PF13193">
    <property type="entry name" value="AMP-binding_C"/>
    <property type="match status" value="1"/>
</dbReference>
<evidence type="ECO:0000256" key="4">
    <source>
        <dbReference type="ARBA" id="ARBA00022840"/>
    </source>
</evidence>
<dbReference type="InterPro" id="IPR045851">
    <property type="entry name" value="AMP-bd_C_sf"/>
</dbReference>
<dbReference type="GO" id="GO:0015645">
    <property type="term" value="F:fatty acid ligase activity"/>
    <property type="evidence" value="ECO:0007669"/>
    <property type="project" value="TreeGrafter"/>
</dbReference>
<dbReference type="GO" id="GO:0016405">
    <property type="term" value="F:CoA-ligase activity"/>
    <property type="evidence" value="ECO:0007669"/>
    <property type="project" value="UniProtKB-ARBA"/>
</dbReference>
<dbReference type="InterPro" id="IPR000873">
    <property type="entry name" value="AMP-dep_synth/lig_dom"/>
</dbReference>
<evidence type="ECO:0000256" key="1">
    <source>
        <dbReference type="ARBA" id="ARBA00006432"/>
    </source>
</evidence>
<evidence type="ECO:0000313" key="7">
    <source>
        <dbReference type="EMBL" id="GER94343.1"/>
    </source>
</evidence>
<reference evidence="7" key="1">
    <citation type="submission" date="2019-10" db="EMBL/GenBank/DDBJ databases">
        <title>Metagenomic sequencing of thiosulfate-disproportionating enrichment culture.</title>
        <authorList>
            <person name="Umezawa K."/>
            <person name="Kojima H."/>
            <person name="Fukui M."/>
        </authorList>
    </citation>
    <scope>NUCLEOTIDE SEQUENCE</scope>
    <source>
        <strain evidence="7">45J</strain>
    </source>
</reference>
<evidence type="ECO:0000259" key="6">
    <source>
        <dbReference type="Pfam" id="PF13193"/>
    </source>
</evidence>
<dbReference type="AlphaFoldDB" id="A0A5J4L3U2"/>
<dbReference type="Gene3D" id="3.30.300.30">
    <property type="match status" value="1"/>
</dbReference>
<evidence type="ECO:0000259" key="5">
    <source>
        <dbReference type="Pfam" id="PF00501"/>
    </source>
</evidence>
<name>A0A5J4L3U2_9ZZZZ</name>
<feature type="domain" description="AMP-dependent synthetase/ligase" evidence="5">
    <location>
        <begin position="36"/>
        <end position="386"/>
    </location>
</feature>
<accession>A0A5J4L3U2</accession>
<sequence>MEQTPNMKDYWKEYRGFSLHVPEKFSFPLDVFDKWAKDKNSLALFWTDGKCEKEFTFNELKTLSSKAAGAFRKIGIKKGDKVIVIVPNIPEWWEVMLALMRLNAIPIPATTLLTSKDIAYRLSAVDITAIIATDEDASKVEDAVRGMSSIPLLIIIGKRPGWIDYLEERNLAYAFEGERAFSDEPALIYFTSGTTGPPKMVLHSHASYPFAHVLTGRYWLDLRPGDIHWNLSDTGWAKAAWSSLFGPWHMGAAVFSFYKKGKFEPLSTIEILNKYPITTFCGPPTAYRMIVKELSESKLTFHSMRHFVAAGEPLNKEIIEIWKDRTGQYIYDGYGQTETVNVLASFRCIPVKPGSMGLPVPGFVVDVIDEDGNPLPPNAEGDIAIKIKPERPIGLFKEYLGNLEATEKTMRGQWYMTGDRAYKDEEGYFWFVGRADDVILTSGYRIGPFEIESVLLKHPAIKESAVVASPDEVRGEVVKAFIVLTKNYSPSDALIKELQEFVKVNTAPYKYPRKIEFVDDLPKTISGKIKRKELKLKEFGKK</sequence>